<accession>A0A2N6NN92</accession>
<comment type="caution">
    <text evidence="2">The sequence shown here is derived from an EMBL/GenBank/DDBJ whole genome shotgun (WGS) entry which is preliminary data.</text>
</comment>
<feature type="compositionally biased region" description="Basic and acidic residues" evidence="1">
    <location>
        <begin position="26"/>
        <end position="35"/>
    </location>
</feature>
<organism evidence="2 3">
    <name type="scientific">Beauveria bassiana</name>
    <name type="common">White muscardine disease fungus</name>
    <name type="synonym">Tritirachium shiotae</name>
    <dbReference type="NCBI Taxonomy" id="176275"/>
    <lineage>
        <taxon>Eukaryota</taxon>
        <taxon>Fungi</taxon>
        <taxon>Dikarya</taxon>
        <taxon>Ascomycota</taxon>
        <taxon>Pezizomycotina</taxon>
        <taxon>Sordariomycetes</taxon>
        <taxon>Hypocreomycetidae</taxon>
        <taxon>Hypocreales</taxon>
        <taxon>Cordycipitaceae</taxon>
        <taxon>Beauveria</taxon>
    </lineage>
</organism>
<feature type="region of interest" description="Disordered" evidence="1">
    <location>
        <begin position="1"/>
        <end position="66"/>
    </location>
</feature>
<evidence type="ECO:0000313" key="2">
    <source>
        <dbReference type="EMBL" id="PMB68739.1"/>
    </source>
</evidence>
<feature type="region of interest" description="Disordered" evidence="1">
    <location>
        <begin position="90"/>
        <end position="116"/>
    </location>
</feature>
<dbReference type="Proteomes" id="UP000235728">
    <property type="component" value="Unassembled WGS sequence"/>
</dbReference>
<dbReference type="AlphaFoldDB" id="A0A2N6NN92"/>
<evidence type="ECO:0008006" key="4">
    <source>
        <dbReference type="Google" id="ProtNLM"/>
    </source>
</evidence>
<proteinExistence type="predicted"/>
<dbReference type="OMA" id="KMAQEPY"/>
<evidence type="ECO:0000313" key="3">
    <source>
        <dbReference type="Proteomes" id="UP000235728"/>
    </source>
</evidence>
<dbReference type="InterPro" id="IPR007727">
    <property type="entry name" value="Spo12"/>
</dbReference>
<gene>
    <name evidence="2" type="ORF">BM221_005321</name>
</gene>
<reference evidence="2 3" key="1">
    <citation type="journal article" date="2016" name="Appl. Microbiol. Biotechnol.">
        <title>Characterization of T-DNA insertion mutants with decreased virulence in the entomopathogenic fungus Beauveria bassiana JEF-007.</title>
        <authorList>
            <person name="Kim S."/>
            <person name="Lee S.J."/>
            <person name="Nai Y.S."/>
            <person name="Yu J.S."/>
            <person name="Lee M.R."/>
            <person name="Yang Y.T."/>
            <person name="Kim J.S."/>
        </authorList>
    </citation>
    <scope>NUCLEOTIDE SEQUENCE [LARGE SCALE GENOMIC DNA]</scope>
    <source>
        <strain evidence="2 3">JEF-007</strain>
    </source>
</reference>
<sequence length="215" mass="22490">MSSHVLGNKDVNASMEQQQQQTAQSKDVKSMDYHRQVFQSKMAQEPYVTRKPASAPSSRLTTPAATVAASRPVVLFRPAAVLAKNTATSSDASSCSASFSSSSCSATTTTTTTTSCSTPSLSAVPSLISDSSSCAPSPTPSITALPRLPTNKNLVASTQQYVSPSDNIMSPCSAKINALRNKHVSKAKPKSLFAQASAKKLSGENLFGSKSIPKD</sequence>
<dbReference type="EMBL" id="MRVG01000005">
    <property type="protein sequence ID" value="PMB68739.1"/>
    <property type="molecule type" value="Genomic_DNA"/>
</dbReference>
<name>A0A2N6NN92_BEABA</name>
<evidence type="ECO:0000256" key="1">
    <source>
        <dbReference type="SAM" id="MobiDB-lite"/>
    </source>
</evidence>
<dbReference type="Pfam" id="PF05032">
    <property type="entry name" value="Spo12"/>
    <property type="match status" value="1"/>
</dbReference>
<protein>
    <recommendedName>
        <fullName evidence="4">Spo12-like protein</fullName>
    </recommendedName>
</protein>
<feature type="compositionally biased region" description="Polar residues" evidence="1">
    <location>
        <begin position="55"/>
        <end position="64"/>
    </location>
</feature>